<dbReference type="Proteomes" id="UP000226437">
    <property type="component" value="Unassembled WGS sequence"/>
</dbReference>
<dbReference type="InterPro" id="IPR007838">
    <property type="entry name" value="Cell_div_ZapA-like"/>
</dbReference>
<dbReference type="InterPro" id="IPR036192">
    <property type="entry name" value="Cell_div_ZapA-like_sf"/>
</dbReference>
<keyword evidence="1" id="KW-0131">Cell cycle</keyword>
<name>A0A2G0CDS8_9BACT</name>
<dbReference type="EMBL" id="PDLO01000005">
    <property type="protein sequence ID" value="PHK98134.1"/>
    <property type="molecule type" value="Genomic_DNA"/>
</dbReference>
<proteinExistence type="predicted"/>
<dbReference type="Pfam" id="PF05164">
    <property type="entry name" value="ZapA"/>
    <property type="match status" value="1"/>
</dbReference>
<dbReference type="RefSeq" id="WP_099107032.1">
    <property type="nucleotide sequence ID" value="NZ_JAATJF010000002.1"/>
</dbReference>
<dbReference type="OrthoDB" id="1495773at2"/>
<dbReference type="AlphaFoldDB" id="A0A2G0CDS8"/>
<keyword evidence="2" id="KW-1185">Reference proteome</keyword>
<organism evidence="1 2">
    <name type="scientific">Neolewinella marina</name>
    <dbReference type="NCBI Taxonomy" id="438751"/>
    <lineage>
        <taxon>Bacteria</taxon>
        <taxon>Pseudomonadati</taxon>
        <taxon>Bacteroidota</taxon>
        <taxon>Saprospiria</taxon>
        <taxon>Saprospirales</taxon>
        <taxon>Lewinellaceae</taxon>
        <taxon>Neolewinella</taxon>
    </lineage>
</organism>
<reference evidence="1 2" key="1">
    <citation type="submission" date="2017-10" db="EMBL/GenBank/DDBJ databases">
        <title>The draft genome sequence of Lewinella marina KCTC 32374.</title>
        <authorList>
            <person name="Wang K."/>
        </authorList>
    </citation>
    <scope>NUCLEOTIDE SEQUENCE [LARGE SCALE GENOMIC DNA]</scope>
    <source>
        <strain evidence="1 2">MKG-38</strain>
    </source>
</reference>
<protein>
    <submittedName>
        <fullName evidence="1">Cell division protein ZapA</fullName>
    </submittedName>
</protein>
<comment type="caution">
    <text evidence="1">The sequence shown here is derived from an EMBL/GenBank/DDBJ whole genome shotgun (WGS) entry which is preliminary data.</text>
</comment>
<keyword evidence="1" id="KW-0132">Cell division</keyword>
<evidence type="ECO:0000313" key="1">
    <source>
        <dbReference type="EMBL" id="PHK98134.1"/>
    </source>
</evidence>
<sequence length="102" mass="11454">MAAADTAQDNKPISVVIAGRPYPIRVAEAEEEGLRALVKEINDRFNDFQIKYRDRDKQDCLVMTLLTYASELRSAREQADPGSDAELTQRLAKLNDLVEGML</sequence>
<evidence type="ECO:0000313" key="2">
    <source>
        <dbReference type="Proteomes" id="UP000226437"/>
    </source>
</evidence>
<accession>A0A2G0CDS8</accession>
<gene>
    <name evidence="1" type="ORF">CGL56_13170</name>
</gene>
<dbReference type="SUPFAM" id="SSF102829">
    <property type="entry name" value="Cell division protein ZapA-like"/>
    <property type="match status" value="1"/>
</dbReference>
<dbReference type="GO" id="GO:0051301">
    <property type="term" value="P:cell division"/>
    <property type="evidence" value="ECO:0007669"/>
    <property type="project" value="UniProtKB-KW"/>
</dbReference>